<dbReference type="Proteomes" id="UP000751190">
    <property type="component" value="Unassembled WGS sequence"/>
</dbReference>
<feature type="chain" id="PRO_5035190367" evidence="2">
    <location>
        <begin position="17"/>
        <end position="144"/>
    </location>
</feature>
<comment type="caution">
    <text evidence="3">The sequence shown here is derived from an EMBL/GenBank/DDBJ whole genome shotgun (WGS) entry which is preliminary data.</text>
</comment>
<evidence type="ECO:0000256" key="1">
    <source>
        <dbReference type="SAM" id="MobiDB-lite"/>
    </source>
</evidence>
<dbReference type="OrthoDB" id="194981at2759"/>
<keyword evidence="2" id="KW-0732">Signal</keyword>
<evidence type="ECO:0000313" key="3">
    <source>
        <dbReference type="EMBL" id="KAG8465086.1"/>
    </source>
</evidence>
<name>A0A8J5XAQ4_DIALT</name>
<feature type="region of interest" description="Disordered" evidence="1">
    <location>
        <begin position="62"/>
        <end position="97"/>
    </location>
</feature>
<feature type="region of interest" description="Disordered" evidence="1">
    <location>
        <begin position="124"/>
        <end position="144"/>
    </location>
</feature>
<organism evidence="3 4">
    <name type="scientific">Diacronema lutheri</name>
    <name type="common">Unicellular marine alga</name>
    <name type="synonym">Monochrysis lutheri</name>
    <dbReference type="NCBI Taxonomy" id="2081491"/>
    <lineage>
        <taxon>Eukaryota</taxon>
        <taxon>Haptista</taxon>
        <taxon>Haptophyta</taxon>
        <taxon>Pavlovophyceae</taxon>
        <taxon>Pavlovales</taxon>
        <taxon>Pavlovaceae</taxon>
        <taxon>Diacronema</taxon>
    </lineage>
</organism>
<evidence type="ECO:0000313" key="4">
    <source>
        <dbReference type="Proteomes" id="UP000751190"/>
    </source>
</evidence>
<reference evidence="3" key="1">
    <citation type="submission" date="2021-05" db="EMBL/GenBank/DDBJ databases">
        <title>The genome of the haptophyte Pavlova lutheri (Diacronema luteri, Pavlovales) - a model for lipid biosynthesis in eukaryotic algae.</title>
        <authorList>
            <person name="Hulatt C.J."/>
            <person name="Posewitz M.C."/>
        </authorList>
    </citation>
    <scope>NUCLEOTIDE SEQUENCE</scope>
    <source>
        <strain evidence="3">NIVA-4/92</strain>
    </source>
</reference>
<proteinExistence type="predicted"/>
<accession>A0A8J5XAQ4</accession>
<protein>
    <submittedName>
        <fullName evidence="3">Uncharacterized protein</fullName>
    </submittedName>
</protein>
<dbReference type="EMBL" id="JAGTXO010000011">
    <property type="protein sequence ID" value="KAG8465086.1"/>
    <property type="molecule type" value="Genomic_DNA"/>
</dbReference>
<keyword evidence="4" id="KW-1185">Reference proteome</keyword>
<sequence>MFKSFLLIAFVAFASAFNGPAAIRSSRTAASQVQMSRFEGKVWDIEAKQVIFDEWNPEEPRGYNNFNPFERDDQGNCCDPNGKFPGEGSYGDPMRPDTNFAQMTKDRETMKIINADERMKIKGKPGNWKFGWDKGLGMVPPNQQ</sequence>
<evidence type="ECO:0000256" key="2">
    <source>
        <dbReference type="SAM" id="SignalP"/>
    </source>
</evidence>
<dbReference type="OMA" id="YNKWDPS"/>
<dbReference type="AlphaFoldDB" id="A0A8J5XAQ4"/>
<gene>
    <name evidence="3" type="ORF">KFE25_012449</name>
</gene>
<feature type="signal peptide" evidence="2">
    <location>
        <begin position="1"/>
        <end position="16"/>
    </location>
</feature>